<name>A0A5B0WXT9_9GAMM</name>
<evidence type="ECO:0000313" key="2">
    <source>
        <dbReference type="Proteomes" id="UP000323708"/>
    </source>
</evidence>
<keyword evidence="2" id="KW-1185">Reference proteome</keyword>
<gene>
    <name evidence="1" type="ORF">F0M18_10265</name>
</gene>
<dbReference type="Proteomes" id="UP000323708">
    <property type="component" value="Unassembled WGS sequence"/>
</dbReference>
<dbReference type="RefSeq" id="WP_149611338.1">
    <property type="nucleotide sequence ID" value="NZ_VTUX01000004.1"/>
</dbReference>
<sequence>MELALETFRKTARQSPSDPIGIASFKVDEDTYKMLEKLENRLKDEGSRELFHEVHPRELELDMPDKCGEISDCKLRLYLDAESGAGHFHVVAEEQHNGNLIYTEPTMIRMVAL</sequence>
<dbReference type="EMBL" id="VTUX01000004">
    <property type="protein sequence ID" value="KAA1191902.1"/>
    <property type="molecule type" value="Genomic_DNA"/>
</dbReference>
<dbReference type="AlphaFoldDB" id="A0A5B0WXT9"/>
<accession>A0A5B0WXT9</accession>
<proteinExistence type="predicted"/>
<evidence type="ECO:0000313" key="1">
    <source>
        <dbReference type="EMBL" id="KAA1191902.1"/>
    </source>
</evidence>
<comment type="caution">
    <text evidence="1">The sequence shown here is derived from an EMBL/GenBank/DDBJ whole genome shotgun (WGS) entry which is preliminary data.</text>
</comment>
<reference evidence="1 2" key="1">
    <citation type="submission" date="2019-09" db="EMBL/GenBank/DDBJ databases">
        <authorList>
            <person name="Chen X.-Y."/>
        </authorList>
    </citation>
    <scope>NUCLEOTIDE SEQUENCE [LARGE SCALE GENOMIC DNA]</scope>
    <source>
        <strain evidence="1 2">NY5</strain>
    </source>
</reference>
<protein>
    <submittedName>
        <fullName evidence="1">Uncharacterized protein</fullName>
    </submittedName>
</protein>
<organism evidence="1 2">
    <name type="scientific">Pseudohalioglobus sediminis</name>
    <dbReference type="NCBI Taxonomy" id="2606449"/>
    <lineage>
        <taxon>Bacteria</taxon>
        <taxon>Pseudomonadati</taxon>
        <taxon>Pseudomonadota</taxon>
        <taxon>Gammaproteobacteria</taxon>
        <taxon>Cellvibrionales</taxon>
        <taxon>Halieaceae</taxon>
        <taxon>Pseudohalioglobus</taxon>
    </lineage>
</organism>